<organism evidence="4 5">
    <name type="scientific">Hyalella azteca</name>
    <name type="common">Amphipod</name>
    <dbReference type="NCBI Taxonomy" id="294128"/>
    <lineage>
        <taxon>Eukaryota</taxon>
        <taxon>Metazoa</taxon>
        <taxon>Ecdysozoa</taxon>
        <taxon>Arthropoda</taxon>
        <taxon>Crustacea</taxon>
        <taxon>Multicrustacea</taxon>
        <taxon>Malacostraca</taxon>
        <taxon>Eumalacostraca</taxon>
        <taxon>Peracarida</taxon>
        <taxon>Amphipoda</taxon>
        <taxon>Senticaudata</taxon>
        <taxon>Talitrida</taxon>
        <taxon>Talitroidea</taxon>
        <taxon>Hyalellidae</taxon>
        <taxon>Hyalella</taxon>
    </lineage>
</organism>
<feature type="domain" description="CIDE-N" evidence="3">
    <location>
        <begin position="7"/>
        <end position="83"/>
    </location>
</feature>
<sequence>MTSELNSKKPVRVWSCDRKLRYGIVADSWKQLQEKIDLKFSLGGKNFSVVLEEDGTLVDETFWEAVEAQKRLMVVQEHECWVPAPVPIPNFLSGMQDLPIDSSDTTDAAPAVAHHTIHMFIELQNNPAALALLNLDNLELIKDIDLDEILNSEGSYGLDKEFCKKIQDMSIELYVKRRTESQAMEYIELLKEFQVSVSKP</sequence>
<dbReference type="PANTHER" id="PTHR12306">
    <property type="entry name" value="CELL DEATH ACTIVATOR CIDE"/>
    <property type="match status" value="1"/>
</dbReference>
<dbReference type="Gene3D" id="3.10.20.10">
    <property type="match status" value="1"/>
</dbReference>
<dbReference type="SUPFAM" id="SSF54277">
    <property type="entry name" value="CAD &amp; PB1 domains"/>
    <property type="match status" value="1"/>
</dbReference>
<gene>
    <name evidence="5" type="primary">LOC108678190</name>
</gene>
<evidence type="ECO:0000313" key="5">
    <source>
        <dbReference type="RefSeq" id="XP_018022038.1"/>
    </source>
</evidence>
<proteinExistence type="predicted"/>
<dbReference type="GeneID" id="108678190"/>
<accession>A0A8B7P7L0</accession>
<evidence type="ECO:0000256" key="2">
    <source>
        <dbReference type="PROSITE-ProRule" id="PRU00447"/>
    </source>
</evidence>
<protein>
    <submittedName>
        <fullName evidence="5">Uncharacterized protein LOC108678190</fullName>
    </submittedName>
</protein>
<evidence type="ECO:0000256" key="1">
    <source>
        <dbReference type="ARBA" id="ARBA00022703"/>
    </source>
</evidence>
<evidence type="ECO:0000259" key="3">
    <source>
        <dbReference type="PROSITE" id="PS51135"/>
    </source>
</evidence>
<dbReference type="Proteomes" id="UP000694843">
    <property type="component" value="Unplaced"/>
</dbReference>
<dbReference type="SMART" id="SM00266">
    <property type="entry name" value="CAD"/>
    <property type="match status" value="1"/>
</dbReference>
<keyword evidence="1 2" id="KW-0053">Apoptosis</keyword>
<dbReference type="KEGG" id="hazt:108678190"/>
<dbReference type="RefSeq" id="XP_018022038.1">
    <property type="nucleotide sequence ID" value="XM_018166549.2"/>
</dbReference>
<dbReference type="AlphaFoldDB" id="A0A8B7P7L0"/>
<dbReference type="Pfam" id="PF02017">
    <property type="entry name" value="CIDE-N"/>
    <property type="match status" value="1"/>
</dbReference>
<name>A0A8B7P7L0_HYAAZ</name>
<dbReference type="GO" id="GO:0006915">
    <property type="term" value="P:apoptotic process"/>
    <property type="evidence" value="ECO:0007669"/>
    <property type="project" value="UniProtKB-UniRule"/>
</dbReference>
<dbReference type="PROSITE" id="PS51135">
    <property type="entry name" value="CIDE_N"/>
    <property type="match status" value="1"/>
</dbReference>
<dbReference type="OrthoDB" id="6475906at2759"/>
<dbReference type="InterPro" id="IPR003508">
    <property type="entry name" value="CIDE-N_dom"/>
</dbReference>
<dbReference type="PANTHER" id="PTHR12306:SF15">
    <property type="entry name" value="DNAATION FACTOR-RELATED PROTEIN 1, ISOFORM B-RELATED"/>
    <property type="match status" value="1"/>
</dbReference>
<keyword evidence="4" id="KW-1185">Reference proteome</keyword>
<evidence type="ECO:0000313" key="4">
    <source>
        <dbReference type="Proteomes" id="UP000694843"/>
    </source>
</evidence>
<reference evidence="5" key="1">
    <citation type="submission" date="2025-08" db="UniProtKB">
        <authorList>
            <consortium name="RefSeq"/>
        </authorList>
    </citation>
    <scope>IDENTIFICATION</scope>
    <source>
        <tissue evidence="5">Whole organism</tissue>
    </source>
</reference>
<dbReference type="GO" id="GO:0042981">
    <property type="term" value="P:regulation of apoptotic process"/>
    <property type="evidence" value="ECO:0007669"/>
    <property type="project" value="TreeGrafter"/>
</dbReference>